<keyword evidence="2" id="KW-1185">Reference proteome</keyword>
<sequence length="95" mass="10657">MVTAPCKTVFAGSNGRYYTNWQVRTRLRSGEWALCLRQRGPDRRLVETAEDALLLLRPVEPTALPAGLEVRVSGRRARVVDTRRPPGGRGVTERL</sequence>
<dbReference type="EMBL" id="LWLN01000001">
    <property type="protein sequence ID" value="OLZ40379.1"/>
    <property type="molecule type" value="Genomic_DNA"/>
</dbReference>
<dbReference type="Proteomes" id="UP000189370">
    <property type="component" value="Unassembled WGS sequence"/>
</dbReference>
<reference evidence="2" key="1">
    <citation type="submission" date="2016-04" db="EMBL/GenBank/DDBJ databases">
        <authorList>
            <person name="Chen S.-C."/>
            <person name="Lai M.-C."/>
        </authorList>
    </citation>
    <scope>NUCLEOTIDE SEQUENCE [LARGE SCALE GENOMIC DNA]</scope>
    <source>
        <strain evidence="2">AB14</strain>
    </source>
</reference>
<gene>
    <name evidence="1" type="ORF">A6E15_05000</name>
</gene>
<dbReference type="OrthoDB" id="170784at2157"/>
<evidence type="ECO:0000313" key="2">
    <source>
        <dbReference type="Proteomes" id="UP000189370"/>
    </source>
</evidence>
<dbReference type="RefSeq" id="WP_076144337.1">
    <property type="nucleotide sequence ID" value="NZ_LWLN01000001.1"/>
</dbReference>
<accession>A0A1S8AV36</accession>
<comment type="caution">
    <text evidence="1">The sequence shown here is derived from an EMBL/GenBank/DDBJ whole genome shotgun (WGS) entry which is preliminary data.</text>
</comment>
<dbReference type="AlphaFoldDB" id="A0A1S8AV36"/>
<protein>
    <submittedName>
        <fullName evidence="1">Uncharacterized protein</fullName>
    </submittedName>
</protein>
<evidence type="ECO:0000313" key="1">
    <source>
        <dbReference type="EMBL" id="OLZ40379.1"/>
    </source>
</evidence>
<organism evidence="1 2">
    <name type="scientific">Natrinema saccharevitans</name>
    <dbReference type="NCBI Taxonomy" id="301967"/>
    <lineage>
        <taxon>Archaea</taxon>
        <taxon>Methanobacteriati</taxon>
        <taxon>Methanobacteriota</taxon>
        <taxon>Stenosarchaea group</taxon>
        <taxon>Halobacteria</taxon>
        <taxon>Halobacteriales</taxon>
        <taxon>Natrialbaceae</taxon>
        <taxon>Natrinema</taxon>
    </lineage>
</organism>
<name>A0A1S8AV36_9EURY</name>
<proteinExistence type="predicted"/>